<reference evidence="3 4" key="1">
    <citation type="submission" date="2014-06" db="EMBL/GenBank/DDBJ databases">
        <authorList>
            <consortium name="DOE Joint Genome Institute"/>
            <person name="Kuo A."/>
            <person name="Kohler A."/>
            <person name="Nagy L.G."/>
            <person name="Floudas D."/>
            <person name="Copeland A."/>
            <person name="Barry K.W."/>
            <person name="Cichocki N."/>
            <person name="Veneault-Fourrey C."/>
            <person name="LaButti K."/>
            <person name="Lindquist E.A."/>
            <person name="Lipzen A."/>
            <person name="Lundell T."/>
            <person name="Morin E."/>
            <person name="Murat C."/>
            <person name="Sun H."/>
            <person name="Tunlid A."/>
            <person name="Henrissat B."/>
            <person name="Grigoriev I.V."/>
            <person name="Hibbett D.S."/>
            <person name="Martin F."/>
            <person name="Nordberg H.P."/>
            <person name="Cantor M.N."/>
            <person name="Hua S.X."/>
        </authorList>
    </citation>
    <scope>NUCLEOTIDE SEQUENCE [LARGE SCALE GENOMIC DNA]</scope>
    <source>
        <strain evidence="3 4">ATCC 200175</strain>
    </source>
</reference>
<evidence type="ECO:0000256" key="1">
    <source>
        <dbReference type="SAM" id="MobiDB-lite"/>
    </source>
</evidence>
<dbReference type="InterPro" id="IPR056138">
    <property type="entry name" value="DUF7721"/>
</dbReference>
<feature type="compositionally biased region" description="Gly residues" evidence="1">
    <location>
        <begin position="195"/>
        <end position="205"/>
    </location>
</feature>
<evidence type="ECO:0000313" key="3">
    <source>
        <dbReference type="EMBL" id="KIJ13178.1"/>
    </source>
</evidence>
<feature type="compositionally biased region" description="Basic and acidic residues" evidence="1">
    <location>
        <begin position="314"/>
        <end position="356"/>
    </location>
</feature>
<gene>
    <name evidence="3" type="ORF">PAXINDRAFT_170790</name>
</gene>
<sequence length="516" mass="54544">MTGFNDRFEERRERLQDVRDRREHHGGRREEHEEREGHHNRFDRHDADNQRSRFDSGYSNQGYQAPPGPPQAHGPSAFSSQGGLDRGDFASDDDFQRMMSAGSFQGGQQRQQYGESAGPGRNNHGGYDAPARPPPNQEYPQQGYGSGGAYAPSYNTPRGEDQYASPPGPPSYGQGRGAQTHSQYDTPPGPPSNYGGPGSVGGYGAGNNAPSGGFSTSTSSNPREGQYGGGYGAGNDNAPSGGFPTSTSPNPREGRYGGGYNAPSNDQAPRRGEAASYYNPESGQANNYSHLAGIAKDHDEDTDPELYHQATQGLHEKIQSQSRPRVEDSDGEDRYKPHFDAHKKAYGDDSDSHGPMDSDSIGAAAALEAFKQTAAQHQSQGPPGGAAGRQGRPRPDDSTSSNAPAGGFRPDRPSGGQSGRPTPANDDDDDEDEEEPASRAAGGGGMQDKIMALAMSQAGKLFDKKGASGSGSGGDSQGKAQAMQSAAATAMQLFSQYKTSGKIEPTDMQKIMGVAM</sequence>
<dbReference type="EMBL" id="KN819355">
    <property type="protein sequence ID" value="KIJ13178.1"/>
    <property type="molecule type" value="Genomic_DNA"/>
</dbReference>
<dbReference type="HOGENOM" id="CLU_539790_0_0_1"/>
<accession>A0A0C9TS64</accession>
<dbReference type="OrthoDB" id="2290255at2759"/>
<dbReference type="Pfam" id="PF24845">
    <property type="entry name" value="DUF7721"/>
    <property type="match status" value="1"/>
</dbReference>
<feature type="compositionally biased region" description="Polar residues" evidence="1">
    <location>
        <begin position="213"/>
        <end position="223"/>
    </location>
</feature>
<dbReference type="Proteomes" id="UP000053647">
    <property type="component" value="Unassembled WGS sequence"/>
</dbReference>
<feature type="non-terminal residue" evidence="3">
    <location>
        <position position="516"/>
    </location>
</feature>
<feature type="domain" description="DUF7721" evidence="2">
    <location>
        <begin position="289"/>
        <end position="374"/>
    </location>
</feature>
<feature type="region of interest" description="Disordered" evidence="1">
    <location>
        <begin position="1"/>
        <end position="485"/>
    </location>
</feature>
<evidence type="ECO:0000313" key="4">
    <source>
        <dbReference type="Proteomes" id="UP000053647"/>
    </source>
</evidence>
<proteinExistence type="predicted"/>
<reference evidence="4" key="2">
    <citation type="submission" date="2015-01" db="EMBL/GenBank/DDBJ databases">
        <title>Evolutionary Origins and Diversification of the Mycorrhizal Mutualists.</title>
        <authorList>
            <consortium name="DOE Joint Genome Institute"/>
            <consortium name="Mycorrhizal Genomics Consortium"/>
            <person name="Kohler A."/>
            <person name="Kuo A."/>
            <person name="Nagy L.G."/>
            <person name="Floudas D."/>
            <person name="Copeland A."/>
            <person name="Barry K.W."/>
            <person name="Cichocki N."/>
            <person name="Veneault-Fourrey C."/>
            <person name="LaButti K."/>
            <person name="Lindquist E.A."/>
            <person name="Lipzen A."/>
            <person name="Lundell T."/>
            <person name="Morin E."/>
            <person name="Murat C."/>
            <person name="Riley R."/>
            <person name="Ohm R."/>
            <person name="Sun H."/>
            <person name="Tunlid A."/>
            <person name="Henrissat B."/>
            <person name="Grigoriev I.V."/>
            <person name="Hibbett D.S."/>
            <person name="Martin F."/>
        </authorList>
    </citation>
    <scope>NUCLEOTIDE SEQUENCE [LARGE SCALE GENOMIC DNA]</scope>
    <source>
        <strain evidence="4">ATCC 200175</strain>
    </source>
</reference>
<organism evidence="3 4">
    <name type="scientific">Paxillus involutus ATCC 200175</name>
    <dbReference type="NCBI Taxonomy" id="664439"/>
    <lineage>
        <taxon>Eukaryota</taxon>
        <taxon>Fungi</taxon>
        <taxon>Dikarya</taxon>
        <taxon>Basidiomycota</taxon>
        <taxon>Agaricomycotina</taxon>
        <taxon>Agaricomycetes</taxon>
        <taxon>Agaricomycetidae</taxon>
        <taxon>Boletales</taxon>
        <taxon>Paxilineae</taxon>
        <taxon>Paxillaceae</taxon>
        <taxon>Paxillus</taxon>
    </lineage>
</organism>
<name>A0A0C9TS64_PAXIN</name>
<feature type="compositionally biased region" description="Basic and acidic residues" evidence="1">
    <location>
        <begin position="1"/>
        <end position="54"/>
    </location>
</feature>
<feature type="compositionally biased region" description="Acidic residues" evidence="1">
    <location>
        <begin position="425"/>
        <end position="435"/>
    </location>
</feature>
<protein>
    <recommendedName>
        <fullName evidence="2">DUF7721 domain-containing protein</fullName>
    </recommendedName>
</protein>
<feature type="compositionally biased region" description="Polar residues" evidence="1">
    <location>
        <begin position="102"/>
        <end position="114"/>
    </location>
</feature>
<keyword evidence="4" id="KW-1185">Reference proteome</keyword>
<feature type="compositionally biased region" description="Polar residues" evidence="1">
    <location>
        <begin position="279"/>
        <end position="289"/>
    </location>
</feature>
<evidence type="ECO:0000259" key="2">
    <source>
        <dbReference type="Pfam" id="PF24845"/>
    </source>
</evidence>
<dbReference type="AlphaFoldDB" id="A0A0C9TS64"/>
<feature type="compositionally biased region" description="Low complexity" evidence="1">
    <location>
        <begin position="139"/>
        <end position="154"/>
    </location>
</feature>